<dbReference type="Proteomes" id="UP000198870">
    <property type="component" value="Unassembled WGS sequence"/>
</dbReference>
<feature type="transmembrane region" description="Helical" evidence="6">
    <location>
        <begin position="729"/>
        <end position="757"/>
    </location>
</feature>
<dbReference type="AlphaFoldDB" id="A0A1G5I1A5"/>
<feature type="domain" description="SSD" evidence="7">
    <location>
        <begin position="629"/>
        <end position="756"/>
    </location>
</feature>
<dbReference type="PROSITE" id="PS50156">
    <property type="entry name" value="SSD"/>
    <property type="match status" value="2"/>
</dbReference>
<evidence type="ECO:0000313" key="9">
    <source>
        <dbReference type="Proteomes" id="UP000198870"/>
    </source>
</evidence>
<dbReference type="InterPro" id="IPR000731">
    <property type="entry name" value="SSD"/>
</dbReference>
<feature type="transmembrane region" description="Helical" evidence="6">
    <location>
        <begin position="213"/>
        <end position="231"/>
    </location>
</feature>
<dbReference type="InterPro" id="IPR050545">
    <property type="entry name" value="Mycobact_MmpL"/>
</dbReference>
<feature type="transmembrane region" description="Helical" evidence="6">
    <location>
        <begin position="609"/>
        <end position="632"/>
    </location>
</feature>
<feature type="transmembrane region" description="Helical" evidence="6">
    <location>
        <begin position="12"/>
        <end position="31"/>
    </location>
</feature>
<accession>A0A1G5I1A5</accession>
<protein>
    <recommendedName>
        <fullName evidence="7">SSD domain-containing protein</fullName>
    </recommendedName>
</protein>
<evidence type="ECO:0000256" key="4">
    <source>
        <dbReference type="ARBA" id="ARBA00022989"/>
    </source>
</evidence>
<feature type="transmembrane region" description="Helical" evidence="6">
    <location>
        <begin position="340"/>
        <end position="365"/>
    </location>
</feature>
<keyword evidence="3 6" id="KW-0812">Transmembrane</keyword>
<keyword evidence="4 6" id="KW-1133">Transmembrane helix</keyword>
<dbReference type="STRING" id="419481.SAMN05216233_116112"/>
<proteinExistence type="predicted"/>
<dbReference type="Pfam" id="PF03176">
    <property type="entry name" value="MMPL"/>
    <property type="match status" value="2"/>
</dbReference>
<keyword evidence="5 6" id="KW-0472">Membrane</keyword>
<gene>
    <name evidence="8" type="ORF">SAMN05216233_116112</name>
</gene>
<evidence type="ECO:0000256" key="3">
    <source>
        <dbReference type="ARBA" id="ARBA00022692"/>
    </source>
</evidence>
<keyword evidence="2" id="KW-1003">Cell membrane</keyword>
<dbReference type="GO" id="GO:0005886">
    <property type="term" value="C:plasma membrane"/>
    <property type="evidence" value="ECO:0007669"/>
    <property type="project" value="UniProtKB-SubCell"/>
</dbReference>
<evidence type="ECO:0000256" key="1">
    <source>
        <dbReference type="ARBA" id="ARBA00004651"/>
    </source>
</evidence>
<keyword evidence="9" id="KW-1185">Reference proteome</keyword>
<feature type="transmembrane region" description="Helical" evidence="6">
    <location>
        <begin position="268"/>
        <end position="288"/>
    </location>
</feature>
<feature type="transmembrane region" description="Helical" evidence="6">
    <location>
        <begin position="706"/>
        <end position="723"/>
    </location>
</feature>
<dbReference type="EMBL" id="FMUX01000016">
    <property type="protein sequence ID" value="SCY69088.1"/>
    <property type="molecule type" value="Genomic_DNA"/>
</dbReference>
<dbReference type="InterPro" id="IPR004869">
    <property type="entry name" value="MMPL_dom"/>
</dbReference>
<feature type="domain" description="SSD" evidence="7">
    <location>
        <begin position="236"/>
        <end position="364"/>
    </location>
</feature>
<evidence type="ECO:0000259" key="7">
    <source>
        <dbReference type="PROSITE" id="PS50156"/>
    </source>
</evidence>
<evidence type="ECO:0000256" key="2">
    <source>
        <dbReference type="ARBA" id="ARBA00022475"/>
    </source>
</evidence>
<name>A0A1G5I1A5_9BACT</name>
<dbReference type="RefSeq" id="WP_175469940.1">
    <property type="nucleotide sequence ID" value="NZ_FMUX01000016.1"/>
</dbReference>
<dbReference type="SUPFAM" id="SSF82866">
    <property type="entry name" value="Multidrug efflux transporter AcrB transmembrane domain"/>
    <property type="match status" value="2"/>
</dbReference>
<reference evidence="8 9" key="1">
    <citation type="submission" date="2016-10" db="EMBL/GenBank/DDBJ databases">
        <authorList>
            <person name="de Groot N.N."/>
        </authorList>
    </citation>
    <scope>NUCLEOTIDE SEQUENCE [LARGE SCALE GENOMIC DNA]</scope>
    <source>
        <strain evidence="8 9">AA1</strain>
    </source>
</reference>
<dbReference type="PANTHER" id="PTHR33406:SF12">
    <property type="entry name" value="BLR2997 PROTEIN"/>
    <property type="match status" value="1"/>
</dbReference>
<dbReference type="Gene3D" id="1.20.1640.10">
    <property type="entry name" value="Multidrug efflux transporter AcrB transmembrane domain"/>
    <property type="match status" value="2"/>
</dbReference>
<sequence>MNRLIDVAVSRYRLVLLLVFLATLPFLWFYAHQSFRNHINDFFEDDDADIAYYTAFQEVFGNDEVMAVVFRDTDIFTPETLAFIRGLTDIIERHDGVQRVLSLTNAEVALGEEDTVAFEPVLPDGEVTPEVAEASRAMALSHAILTGQVISADGTTTCLLVELLPFESNEEKGKVIRSIQAAADAVSGGRRLRYSGGPCVEVEINALTRRDNMLFTPVTFLIIMVIVYLMLRNTALSLLGQVNIVIIVLWGVGLLVMCGEVVNTVTVVIAPVLLAISIADSIHILSHYRTLYTRNGRDHRAAVGEAARNLWRPCLFTSLTTGMGYLSFVTTTVRPVKIVGVFTAMGVMIAFFMSVLVLPAFLMGFRKSVVKRNREKAPLARESGDPVIGLLSWLGEWVVSHSGAVMLLFLVAAAGVGYGMTRLRFDTDFAAYLKDGNRVKEDIRFVESNIRGTVPVEMVIEAVSPETDFTHPHGLKVLDEVAEEIMAHMAGQYTHVFSVADYIAEIHEAFTGGESGKGALPESRMDLRDYYELADPEVLERTVSPDYRMARISFASKFGSNANAEKVRAFAEARVGQILGDGYRYRFTGLSSLYNTMDRNLKISQIRSFGTAFVLIFVMMFFVCRSPLLAVISMVPNLFPICTTLGIMGWVGIPLDTSTIMIASVTIGIAVDDTIHFVTWFRRNCEAGLCTREALLKTFRDTGKPIVMTSVVLCTAYFVFMTGSVKPVIAFGALAGLSMFFALLGDLLILPALIYLVKPALCREEAEAMPQGDVSDAL</sequence>
<organism evidence="8 9">
    <name type="scientific">Desulfoluna spongiiphila</name>
    <dbReference type="NCBI Taxonomy" id="419481"/>
    <lineage>
        <taxon>Bacteria</taxon>
        <taxon>Pseudomonadati</taxon>
        <taxon>Thermodesulfobacteriota</taxon>
        <taxon>Desulfobacteria</taxon>
        <taxon>Desulfobacterales</taxon>
        <taxon>Desulfolunaceae</taxon>
        <taxon>Desulfoluna</taxon>
    </lineage>
</organism>
<feature type="transmembrane region" description="Helical" evidence="6">
    <location>
        <begin position="238"/>
        <end position="262"/>
    </location>
</feature>
<comment type="subcellular location">
    <subcellularLocation>
        <location evidence="1">Cell membrane</location>
        <topology evidence="1">Multi-pass membrane protein</topology>
    </subcellularLocation>
</comment>
<evidence type="ECO:0000256" key="5">
    <source>
        <dbReference type="ARBA" id="ARBA00023136"/>
    </source>
</evidence>
<dbReference type="PANTHER" id="PTHR33406">
    <property type="entry name" value="MEMBRANE PROTEIN MJ1562-RELATED"/>
    <property type="match status" value="1"/>
</dbReference>
<evidence type="ECO:0000256" key="6">
    <source>
        <dbReference type="SAM" id="Phobius"/>
    </source>
</evidence>
<evidence type="ECO:0000313" key="8">
    <source>
        <dbReference type="EMBL" id="SCY69088.1"/>
    </source>
</evidence>